<evidence type="ECO:0000259" key="12">
    <source>
        <dbReference type="PROSITE" id="PS50936"/>
    </source>
</evidence>
<evidence type="ECO:0000256" key="9">
    <source>
        <dbReference type="ARBA" id="ARBA00023134"/>
    </source>
</evidence>
<dbReference type="GO" id="GO:0005737">
    <property type="term" value="C:cytoplasm"/>
    <property type="evidence" value="ECO:0007669"/>
    <property type="project" value="UniProtKB-SubCell"/>
</dbReference>
<dbReference type="Gene3D" id="3.40.50.300">
    <property type="entry name" value="P-loop containing nucleotide triphosphate hydrolases"/>
    <property type="match status" value="1"/>
</dbReference>
<dbReference type="PROSITE" id="PS50936">
    <property type="entry name" value="ENGC_GTPASE"/>
    <property type="match status" value="1"/>
</dbReference>
<evidence type="ECO:0000256" key="3">
    <source>
        <dbReference type="ARBA" id="ARBA00022723"/>
    </source>
</evidence>
<dbReference type="PROSITE" id="PS51721">
    <property type="entry name" value="G_CP"/>
    <property type="match status" value="1"/>
</dbReference>
<feature type="domain" description="EngC GTPase" evidence="12">
    <location>
        <begin position="106"/>
        <end position="262"/>
    </location>
</feature>
<feature type="region of interest" description="Disordered" evidence="11">
    <location>
        <begin position="327"/>
        <end position="346"/>
    </location>
</feature>
<reference evidence="14" key="1">
    <citation type="submission" date="2020-11" db="EMBL/GenBank/DDBJ databases">
        <title>Agrobacterium vitis strain K377 genome.</title>
        <authorList>
            <person name="Xi H."/>
        </authorList>
    </citation>
    <scope>NUCLEOTIDE SEQUENCE</scope>
    <source>
        <strain evidence="14">K377</strain>
    </source>
</reference>
<comment type="caution">
    <text evidence="14">The sequence shown here is derived from an EMBL/GenBank/DDBJ whole genome shotgun (WGS) entry which is preliminary data.</text>
</comment>
<evidence type="ECO:0000259" key="13">
    <source>
        <dbReference type="PROSITE" id="PS51721"/>
    </source>
</evidence>
<comment type="function">
    <text evidence="10">One of several proteins that assist in the late maturation steps of the functional core of the 30S ribosomal subunit. Helps release RbfA from mature subunits. May play a role in the assembly of ribosomal proteins into the subunit. Circularly permuted GTPase that catalyzes slow GTP hydrolysis, GTPase activity is stimulated by the 30S ribosomal subunit.</text>
</comment>
<dbReference type="PANTHER" id="PTHR32120:SF10">
    <property type="entry name" value="SMALL RIBOSOMAL SUBUNIT BIOGENESIS GTPASE RSGA"/>
    <property type="match status" value="1"/>
</dbReference>
<dbReference type="Proteomes" id="UP000655037">
    <property type="component" value="Unassembled WGS sequence"/>
</dbReference>
<gene>
    <name evidence="10 14" type="primary">rsgA</name>
    <name evidence="14" type="ORF">IEI95_004765</name>
</gene>
<evidence type="ECO:0000256" key="1">
    <source>
        <dbReference type="ARBA" id="ARBA00022490"/>
    </source>
</evidence>
<evidence type="ECO:0000256" key="6">
    <source>
        <dbReference type="ARBA" id="ARBA00022801"/>
    </source>
</evidence>
<dbReference type="Pfam" id="PF03193">
    <property type="entry name" value="RsgA_GTPase"/>
    <property type="match status" value="1"/>
</dbReference>
<dbReference type="PANTHER" id="PTHR32120">
    <property type="entry name" value="SMALL RIBOSOMAL SUBUNIT BIOGENESIS GTPASE RSGA"/>
    <property type="match status" value="1"/>
</dbReference>
<keyword evidence="1 10" id="KW-0963">Cytoplasm</keyword>
<dbReference type="InterPro" id="IPR030378">
    <property type="entry name" value="G_CP_dom"/>
</dbReference>
<evidence type="ECO:0000256" key="8">
    <source>
        <dbReference type="ARBA" id="ARBA00022884"/>
    </source>
</evidence>
<evidence type="ECO:0000313" key="14">
    <source>
        <dbReference type="EMBL" id="MBF2713567.1"/>
    </source>
</evidence>
<dbReference type="EMBL" id="JACXXJ020000003">
    <property type="protein sequence ID" value="MBF2713567.1"/>
    <property type="molecule type" value="Genomic_DNA"/>
</dbReference>
<evidence type="ECO:0000256" key="10">
    <source>
        <dbReference type="HAMAP-Rule" id="MF_01820"/>
    </source>
</evidence>
<dbReference type="NCBIfam" id="TIGR00157">
    <property type="entry name" value="ribosome small subunit-dependent GTPase A"/>
    <property type="match status" value="1"/>
</dbReference>
<evidence type="ECO:0000256" key="2">
    <source>
        <dbReference type="ARBA" id="ARBA00022517"/>
    </source>
</evidence>
<feature type="binding site" evidence="10">
    <location>
        <begin position="197"/>
        <end position="205"/>
    </location>
    <ligand>
        <name>GTP</name>
        <dbReference type="ChEBI" id="CHEBI:37565"/>
    </ligand>
</feature>
<dbReference type="GO" id="GO:0005525">
    <property type="term" value="F:GTP binding"/>
    <property type="evidence" value="ECO:0007669"/>
    <property type="project" value="UniProtKB-UniRule"/>
</dbReference>
<evidence type="ECO:0000256" key="7">
    <source>
        <dbReference type="ARBA" id="ARBA00022833"/>
    </source>
</evidence>
<sequence length="346" mass="37045">MRYRILTAPLLATLGWSEFFADQIGPDESALTPWRIASVHRARVEAIHAGGNGDLGLPHHSNTADFAVGDWVLANPVTGEFVRRLERKTVLQRRTEGRNGQQLAAANVDTLFIVTSCNADFNPARLERYLVMANQSGANPVLVLTKADTVDDAQRFVDEAAGLQRDLPVVTVNARAPDAAAALAPWCGIGETVALVGSSGVGKSTLVNTLAGLETGAGSETGLPQKTGGIREHDAKGRHTTTARSLHAISGGGWVIDTPGIRTLYVSDVTDGLDTLFSEITDLAPQCRFRDCTHAHEPGCAVQAAIAKGELAPERLDRWRILLTESRKRTPVTTGPRGNKIPRKGK</sequence>
<feature type="binding site" evidence="10">
    <location>
        <position position="287"/>
    </location>
    <ligand>
        <name>Zn(2+)</name>
        <dbReference type="ChEBI" id="CHEBI:29105"/>
    </ligand>
</feature>
<keyword evidence="6 10" id="KW-0378">Hydrolase</keyword>
<evidence type="ECO:0000256" key="4">
    <source>
        <dbReference type="ARBA" id="ARBA00022730"/>
    </source>
</evidence>
<protein>
    <recommendedName>
        <fullName evidence="10">Small ribosomal subunit biogenesis GTPase RsgA</fullName>
        <ecNumber evidence="10">3.6.1.-</ecNumber>
    </recommendedName>
</protein>
<dbReference type="AlphaFoldDB" id="A0AAE2UPG0"/>
<dbReference type="EC" id="3.6.1.-" evidence="10"/>
<keyword evidence="4 10" id="KW-0699">rRNA-binding</keyword>
<dbReference type="Gene3D" id="1.10.40.50">
    <property type="entry name" value="Probable gtpase engc, domain 3"/>
    <property type="match status" value="1"/>
</dbReference>
<dbReference type="CDD" id="cd01854">
    <property type="entry name" value="YjeQ_EngC"/>
    <property type="match status" value="1"/>
</dbReference>
<keyword evidence="5 10" id="KW-0547">Nucleotide-binding</keyword>
<dbReference type="HAMAP" id="MF_01820">
    <property type="entry name" value="GTPase_RsgA"/>
    <property type="match status" value="1"/>
</dbReference>
<feature type="binding site" evidence="10">
    <location>
        <position position="294"/>
    </location>
    <ligand>
        <name>Zn(2+)</name>
        <dbReference type="ChEBI" id="CHEBI:29105"/>
    </ligand>
</feature>
<evidence type="ECO:0000256" key="11">
    <source>
        <dbReference type="SAM" id="MobiDB-lite"/>
    </source>
</evidence>
<comment type="subcellular location">
    <subcellularLocation>
        <location evidence="10">Cytoplasm</location>
    </subcellularLocation>
</comment>
<evidence type="ECO:0000313" key="15">
    <source>
        <dbReference type="Proteomes" id="UP000655037"/>
    </source>
</evidence>
<comment type="similarity">
    <text evidence="10">Belongs to the TRAFAC class YlqF/YawG GTPase family. RsgA subfamily.</text>
</comment>
<proteinExistence type="inferred from homology"/>
<name>A0AAE2UPG0_AGRVI</name>
<keyword evidence="9 10" id="KW-0342">GTP-binding</keyword>
<feature type="binding site" evidence="10">
    <location>
        <begin position="145"/>
        <end position="148"/>
    </location>
    <ligand>
        <name>GTP</name>
        <dbReference type="ChEBI" id="CHEBI:37565"/>
    </ligand>
</feature>
<dbReference type="GO" id="GO:0046872">
    <property type="term" value="F:metal ion binding"/>
    <property type="evidence" value="ECO:0007669"/>
    <property type="project" value="UniProtKB-KW"/>
</dbReference>
<dbReference type="GO" id="GO:0042274">
    <property type="term" value="P:ribosomal small subunit biogenesis"/>
    <property type="evidence" value="ECO:0007669"/>
    <property type="project" value="UniProtKB-UniRule"/>
</dbReference>
<keyword evidence="7 10" id="KW-0862">Zinc</keyword>
<feature type="binding site" evidence="10">
    <location>
        <position position="292"/>
    </location>
    <ligand>
        <name>Zn(2+)</name>
        <dbReference type="ChEBI" id="CHEBI:29105"/>
    </ligand>
</feature>
<feature type="domain" description="CP-type G" evidence="13">
    <location>
        <begin position="97"/>
        <end position="264"/>
    </location>
</feature>
<feature type="region of interest" description="Disordered" evidence="11">
    <location>
        <begin position="218"/>
        <end position="237"/>
    </location>
</feature>
<keyword evidence="2 10" id="KW-0690">Ribosome biogenesis</keyword>
<accession>A0AAE2UPG0</accession>
<keyword evidence="8 10" id="KW-0694">RNA-binding</keyword>
<dbReference type="GO" id="GO:0019843">
    <property type="term" value="F:rRNA binding"/>
    <property type="evidence" value="ECO:0007669"/>
    <property type="project" value="UniProtKB-KW"/>
</dbReference>
<comment type="subunit">
    <text evidence="10">Monomer. Associates with 30S ribosomal subunit, binds 16S rRNA.</text>
</comment>
<dbReference type="InterPro" id="IPR010914">
    <property type="entry name" value="RsgA_GTPase_dom"/>
</dbReference>
<comment type="cofactor">
    <cofactor evidence="10">
        <name>Zn(2+)</name>
        <dbReference type="ChEBI" id="CHEBI:29105"/>
    </cofactor>
    <text evidence="10">Binds 1 zinc ion per subunit.</text>
</comment>
<dbReference type="InterPro" id="IPR027417">
    <property type="entry name" value="P-loop_NTPase"/>
</dbReference>
<organism evidence="14 15">
    <name type="scientific">Agrobacterium vitis</name>
    <name type="common">Rhizobium vitis</name>
    <dbReference type="NCBI Taxonomy" id="373"/>
    <lineage>
        <taxon>Bacteria</taxon>
        <taxon>Pseudomonadati</taxon>
        <taxon>Pseudomonadota</taxon>
        <taxon>Alphaproteobacteria</taxon>
        <taxon>Hyphomicrobiales</taxon>
        <taxon>Rhizobiaceae</taxon>
        <taxon>Rhizobium/Agrobacterium group</taxon>
        <taxon>Agrobacterium</taxon>
    </lineage>
</organism>
<dbReference type="SUPFAM" id="SSF52540">
    <property type="entry name" value="P-loop containing nucleoside triphosphate hydrolases"/>
    <property type="match status" value="1"/>
</dbReference>
<keyword evidence="3 10" id="KW-0479">Metal-binding</keyword>
<dbReference type="GO" id="GO:0003924">
    <property type="term" value="F:GTPase activity"/>
    <property type="evidence" value="ECO:0007669"/>
    <property type="project" value="UniProtKB-UniRule"/>
</dbReference>
<evidence type="ECO:0000256" key="5">
    <source>
        <dbReference type="ARBA" id="ARBA00022741"/>
    </source>
</evidence>
<feature type="binding site" evidence="10">
    <location>
        <position position="300"/>
    </location>
    <ligand>
        <name>Zn(2+)</name>
        <dbReference type="ChEBI" id="CHEBI:29105"/>
    </ligand>
</feature>
<dbReference type="InterPro" id="IPR004881">
    <property type="entry name" value="Ribosome_biogen_GTPase_RsgA"/>
</dbReference>